<dbReference type="RefSeq" id="WP_090073212.1">
    <property type="nucleotide sequence ID" value="NZ_FOVR01000007.1"/>
</dbReference>
<feature type="site" description="Catalytically relevant" evidence="6">
    <location>
        <position position="156"/>
    </location>
</feature>
<dbReference type="Gene3D" id="3.40.50.10490">
    <property type="entry name" value="Glucose-6-phosphate isomerase like protein, domain 1"/>
    <property type="match status" value="1"/>
</dbReference>
<dbReference type="Proteomes" id="UP000199236">
    <property type="component" value="Unassembled WGS sequence"/>
</dbReference>
<dbReference type="GO" id="GO:1901135">
    <property type="term" value="P:carbohydrate derivative metabolic process"/>
    <property type="evidence" value="ECO:0007669"/>
    <property type="project" value="InterPro"/>
</dbReference>
<dbReference type="InterPro" id="IPR004800">
    <property type="entry name" value="KdsD/KpsF-type"/>
</dbReference>
<dbReference type="PIRSF" id="PIRSF004692">
    <property type="entry name" value="KdsD_KpsF"/>
    <property type="match status" value="1"/>
</dbReference>
<reference evidence="10 11" key="1">
    <citation type="submission" date="2016-10" db="EMBL/GenBank/DDBJ databases">
        <authorList>
            <person name="de Groot N.N."/>
        </authorList>
    </citation>
    <scope>NUCLEOTIDE SEQUENCE [LARGE SCALE GENOMIC DNA]</scope>
    <source>
        <strain evidence="10 11">CGMCC 1.9157</strain>
    </source>
</reference>
<dbReference type="CDD" id="cd04604">
    <property type="entry name" value="CBS_pair_SIS_assoc"/>
    <property type="match status" value="1"/>
</dbReference>
<dbReference type="PANTHER" id="PTHR42745">
    <property type="match status" value="1"/>
</dbReference>
<dbReference type="PROSITE" id="PS51464">
    <property type="entry name" value="SIS"/>
    <property type="match status" value="1"/>
</dbReference>
<dbReference type="InterPro" id="IPR001347">
    <property type="entry name" value="SIS_dom"/>
</dbReference>
<evidence type="ECO:0000256" key="3">
    <source>
        <dbReference type="ARBA" id="ARBA00023122"/>
    </source>
</evidence>
<evidence type="ECO:0000256" key="5">
    <source>
        <dbReference type="PIRSR" id="PIRSR004692-2"/>
    </source>
</evidence>
<evidence type="ECO:0000259" key="8">
    <source>
        <dbReference type="PROSITE" id="PS51371"/>
    </source>
</evidence>
<evidence type="ECO:0000256" key="2">
    <source>
        <dbReference type="ARBA" id="ARBA00022737"/>
    </source>
</evidence>
<dbReference type="Pfam" id="PF00571">
    <property type="entry name" value="CBS"/>
    <property type="match status" value="2"/>
</dbReference>
<sequence length="329" mass="35209">MFTQSQGETISPINSAHNTINNEIEGLSALRDALNGPLKAPFQEAISIIQAARGRVIVTGMGKSGHIARKISATMASTGTPSFFVHPGEASHGDLGMIRDMDVVLAMSWSGETAELASIISYTRRFKVPLIGMSANPNSTLGKQSDIHLCLPKVEEACPHGLAPTTSCILQLALGDTLSIALLESHGFTAHDFKIFHPGGSLGASLQYVRDIMHTGDALPLIAADTRMSEVILIMSQKGFGCVGVLDDNGHLQGMVTDGDLRRNLRDDLLTRPVCDVMTKDPKTLTPDILVPTAIEMLHSAAIMSIFVVEDKRPVGLVHMHDFLRAGVA</sequence>
<evidence type="ECO:0000256" key="4">
    <source>
        <dbReference type="PIRNR" id="PIRNR004692"/>
    </source>
</evidence>
<name>A0A1I5HNU6_9HYPH</name>
<dbReference type="AlphaFoldDB" id="A0A1I5HNU6"/>
<organism evidence="10 11">
    <name type="scientific">Cohaesibacter marisflavi</name>
    <dbReference type="NCBI Taxonomy" id="655353"/>
    <lineage>
        <taxon>Bacteria</taxon>
        <taxon>Pseudomonadati</taxon>
        <taxon>Pseudomonadota</taxon>
        <taxon>Alphaproteobacteria</taxon>
        <taxon>Hyphomicrobiales</taxon>
        <taxon>Cohaesibacteraceae</taxon>
    </lineage>
</organism>
<dbReference type="STRING" id="655353.SAMN04488056_10728"/>
<feature type="site" description="Catalytically relevant" evidence="6">
    <location>
        <position position="115"/>
    </location>
</feature>
<dbReference type="Pfam" id="PF01380">
    <property type="entry name" value="SIS"/>
    <property type="match status" value="1"/>
</dbReference>
<dbReference type="GO" id="GO:0005975">
    <property type="term" value="P:carbohydrate metabolic process"/>
    <property type="evidence" value="ECO:0007669"/>
    <property type="project" value="InterPro"/>
</dbReference>
<evidence type="ECO:0000256" key="6">
    <source>
        <dbReference type="PIRSR" id="PIRSR004692-3"/>
    </source>
</evidence>
<dbReference type="InterPro" id="IPR035474">
    <property type="entry name" value="SIS_Kpsf"/>
</dbReference>
<evidence type="ECO:0000256" key="1">
    <source>
        <dbReference type="ARBA" id="ARBA00008165"/>
    </source>
</evidence>
<dbReference type="OrthoDB" id="9762536at2"/>
<dbReference type="GO" id="GO:0046872">
    <property type="term" value="F:metal ion binding"/>
    <property type="evidence" value="ECO:0007669"/>
    <property type="project" value="UniProtKB-KW"/>
</dbReference>
<dbReference type="SUPFAM" id="SSF53697">
    <property type="entry name" value="SIS domain"/>
    <property type="match status" value="1"/>
</dbReference>
<gene>
    <name evidence="10" type="ORF">SAMN04488056_10728</name>
</gene>
<dbReference type="PROSITE" id="PS51371">
    <property type="entry name" value="CBS"/>
    <property type="match status" value="2"/>
</dbReference>
<evidence type="ECO:0000256" key="7">
    <source>
        <dbReference type="PROSITE-ProRule" id="PRU00703"/>
    </source>
</evidence>
<feature type="domain" description="SIS" evidence="9">
    <location>
        <begin position="45"/>
        <end position="188"/>
    </location>
</feature>
<keyword evidence="5" id="KW-0862">Zinc</keyword>
<dbReference type="InterPro" id="IPR046342">
    <property type="entry name" value="CBS_dom_sf"/>
</dbReference>
<keyword evidence="10" id="KW-0413">Isomerase</keyword>
<keyword evidence="11" id="KW-1185">Reference proteome</keyword>
<dbReference type="PANTHER" id="PTHR42745:SF1">
    <property type="entry name" value="ARABINOSE 5-PHOSPHATE ISOMERASE KDSD"/>
    <property type="match status" value="1"/>
</dbReference>
<dbReference type="CDD" id="cd05014">
    <property type="entry name" value="SIS_Kpsf"/>
    <property type="match status" value="1"/>
</dbReference>
<feature type="domain" description="CBS" evidence="8">
    <location>
        <begin position="278"/>
        <end position="329"/>
    </location>
</feature>
<protein>
    <submittedName>
        <fullName evidence="10">Arabinose-5-phosphate isomerase</fullName>
    </submittedName>
</protein>
<accession>A0A1I5HNU6</accession>
<comment type="similarity">
    <text evidence="1 4">Belongs to the SIS family. GutQ/KpsF subfamily.</text>
</comment>
<dbReference type="SUPFAM" id="SSF54631">
    <property type="entry name" value="CBS-domain pair"/>
    <property type="match status" value="1"/>
</dbReference>
<feature type="binding site" evidence="5">
    <location>
        <position position="86"/>
    </location>
    <ligand>
        <name>Zn(2+)</name>
        <dbReference type="ChEBI" id="CHEBI:29105"/>
    </ligand>
</feature>
<proteinExistence type="inferred from homology"/>
<keyword evidence="5" id="KW-0479">Metal-binding</keyword>
<dbReference type="InterPro" id="IPR046348">
    <property type="entry name" value="SIS_dom_sf"/>
</dbReference>
<dbReference type="NCBIfam" id="TIGR00393">
    <property type="entry name" value="kpsF"/>
    <property type="match status" value="1"/>
</dbReference>
<dbReference type="Gene3D" id="3.10.580.10">
    <property type="entry name" value="CBS-domain"/>
    <property type="match status" value="1"/>
</dbReference>
<dbReference type="SMART" id="SM00116">
    <property type="entry name" value="CBS"/>
    <property type="match status" value="2"/>
</dbReference>
<feature type="site" description="Catalytically relevant" evidence="6">
    <location>
        <position position="197"/>
    </location>
</feature>
<dbReference type="GO" id="GO:0097367">
    <property type="term" value="F:carbohydrate derivative binding"/>
    <property type="evidence" value="ECO:0007669"/>
    <property type="project" value="InterPro"/>
</dbReference>
<dbReference type="FunFam" id="3.40.50.10490:FF:000011">
    <property type="entry name" value="Arabinose 5-phosphate isomerase"/>
    <property type="match status" value="1"/>
</dbReference>
<feature type="domain" description="CBS" evidence="8">
    <location>
        <begin position="213"/>
        <end position="274"/>
    </location>
</feature>
<feature type="site" description="Catalytically relevant" evidence="6">
    <location>
        <position position="63"/>
    </location>
</feature>
<keyword evidence="2" id="KW-0677">Repeat</keyword>
<dbReference type="InterPro" id="IPR000644">
    <property type="entry name" value="CBS_dom"/>
</dbReference>
<dbReference type="GO" id="GO:0019146">
    <property type="term" value="F:arabinose-5-phosphate isomerase activity"/>
    <property type="evidence" value="ECO:0007669"/>
    <property type="project" value="UniProtKB-ARBA"/>
</dbReference>
<evidence type="ECO:0000313" key="11">
    <source>
        <dbReference type="Proteomes" id="UP000199236"/>
    </source>
</evidence>
<evidence type="ECO:0000259" key="9">
    <source>
        <dbReference type="PROSITE" id="PS51464"/>
    </source>
</evidence>
<dbReference type="EMBL" id="FOVR01000007">
    <property type="protein sequence ID" value="SFO49819.1"/>
    <property type="molecule type" value="Genomic_DNA"/>
</dbReference>
<evidence type="ECO:0000313" key="10">
    <source>
        <dbReference type="EMBL" id="SFO49819.1"/>
    </source>
</evidence>
<dbReference type="InterPro" id="IPR050986">
    <property type="entry name" value="GutQ/KpsF_isomerases"/>
</dbReference>
<keyword evidence="3 7" id="KW-0129">CBS domain</keyword>